<dbReference type="PANTHER" id="PTHR30203:SF24">
    <property type="entry name" value="BLR4935 PROTEIN"/>
    <property type="match status" value="1"/>
</dbReference>
<dbReference type="Proteomes" id="UP000307749">
    <property type="component" value="Unassembled WGS sequence"/>
</dbReference>
<dbReference type="Gene3D" id="1.20.1600.10">
    <property type="entry name" value="Outer membrane efflux proteins (OEP)"/>
    <property type="match status" value="1"/>
</dbReference>
<comment type="caution">
    <text evidence="1">The sequence shown here is derived from an EMBL/GenBank/DDBJ whole genome shotgun (WGS) entry which is preliminary data.</text>
</comment>
<dbReference type="InterPro" id="IPR010131">
    <property type="entry name" value="MdtP/NodT-like"/>
</dbReference>
<proteinExistence type="predicted"/>
<name>A0A4S3KP89_9GAMM</name>
<accession>A0A4S3KP89</accession>
<sequence length="465" mass="48744">MRWCMAAGSTPGGTRMACDRARRAGALLLVLLLGGCVSYQPRPLAQAPRWSPLPAAAPGRALPRLDLKQAVALALHDNPDYRAALLDARISTLQLRAAGLLPDPQLSASADHPGTPGYSRAWGLGLSADVSWLLTRGATLDAARAQRTATLLNLAWRGWALAQGTATDFIDAWSAQQRCALLQRQVDTERTRAAAFSRALQRRDVTLENAAANLVTLAAAESQLASAEQARAAARARLDADLNLPPDARYTLRAPSVLALPDAHQLDAALAALPRTRPDLLALAAAAQARDAEFRAAVLAQFPALSVGITRASDTSRVHSTGIGISLSLPVFGGAQARARIAGATRDRAVAEYQARLDGADRAARALAAQLRLLVAQRAQLVGHLPQLRELAANADRAFAGGNLSGTAWAGVQQNLIARELERLYLDATLAKGQVALAALLGHVPPGAAALSTATSSNPAEVPIP</sequence>
<dbReference type="AlphaFoldDB" id="A0A4S3KP89"/>
<dbReference type="PANTHER" id="PTHR30203">
    <property type="entry name" value="OUTER MEMBRANE CATION EFFLUX PROTEIN"/>
    <property type="match status" value="1"/>
</dbReference>
<reference evidence="1 2" key="1">
    <citation type="submission" date="2017-02" db="EMBL/GenBank/DDBJ databases">
        <title>Whole genome sequencing of Metallibacterium scheffleri DSM 24874 (T).</title>
        <authorList>
            <person name="Kumar S."/>
            <person name="Patil P."/>
            <person name="Patil P.B."/>
        </authorList>
    </citation>
    <scope>NUCLEOTIDE SEQUENCE [LARGE SCALE GENOMIC DNA]</scope>
    <source>
        <strain evidence="1 2">DSM 24874</strain>
    </source>
</reference>
<keyword evidence="2" id="KW-1185">Reference proteome</keyword>
<evidence type="ECO:0008006" key="3">
    <source>
        <dbReference type="Google" id="ProtNLM"/>
    </source>
</evidence>
<protein>
    <recommendedName>
        <fullName evidence="3">Transporter</fullName>
    </recommendedName>
</protein>
<dbReference type="STRING" id="993689.GCA_002077135_00513"/>
<dbReference type="OrthoDB" id="9791261at2"/>
<dbReference type="SUPFAM" id="SSF56954">
    <property type="entry name" value="Outer membrane efflux proteins (OEP)"/>
    <property type="match status" value="1"/>
</dbReference>
<dbReference type="EMBL" id="MWQO01000021">
    <property type="protein sequence ID" value="THD10792.1"/>
    <property type="molecule type" value="Genomic_DNA"/>
</dbReference>
<dbReference type="GO" id="GO:0015562">
    <property type="term" value="F:efflux transmembrane transporter activity"/>
    <property type="evidence" value="ECO:0007669"/>
    <property type="project" value="InterPro"/>
</dbReference>
<gene>
    <name evidence="1" type="ORF">B1806_06690</name>
</gene>
<evidence type="ECO:0000313" key="1">
    <source>
        <dbReference type="EMBL" id="THD10792.1"/>
    </source>
</evidence>
<organism evidence="1 2">
    <name type="scientific">Metallibacterium scheffleri</name>
    <dbReference type="NCBI Taxonomy" id="993689"/>
    <lineage>
        <taxon>Bacteria</taxon>
        <taxon>Pseudomonadati</taxon>
        <taxon>Pseudomonadota</taxon>
        <taxon>Gammaproteobacteria</taxon>
        <taxon>Lysobacterales</taxon>
        <taxon>Rhodanobacteraceae</taxon>
        <taxon>Metallibacterium</taxon>
    </lineage>
</organism>
<evidence type="ECO:0000313" key="2">
    <source>
        <dbReference type="Proteomes" id="UP000307749"/>
    </source>
</evidence>